<feature type="transmembrane region" description="Helical" evidence="8">
    <location>
        <begin position="124"/>
        <end position="147"/>
    </location>
</feature>
<name>A0A9D0ZFN5_9FIRM</name>
<comment type="caution">
    <text evidence="10">The sequence shown here is derived from an EMBL/GenBank/DDBJ whole genome shotgun (WGS) entry which is preliminary data.</text>
</comment>
<reference evidence="10" key="1">
    <citation type="submission" date="2020-10" db="EMBL/GenBank/DDBJ databases">
        <authorList>
            <person name="Gilroy R."/>
        </authorList>
    </citation>
    <scope>NUCLEOTIDE SEQUENCE</scope>
    <source>
        <strain evidence="10">ChiBcolR7-354</strain>
    </source>
</reference>
<evidence type="ECO:0000256" key="3">
    <source>
        <dbReference type="ARBA" id="ARBA00022692"/>
    </source>
</evidence>
<dbReference type="SUPFAM" id="SSF81333">
    <property type="entry name" value="F1F0 ATP synthase subunit C"/>
    <property type="match status" value="1"/>
</dbReference>
<dbReference type="EMBL" id="DVGA01000101">
    <property type="protein sequence ID" value="HIQ79389.1"/>
    <property type="molecule type" value="Genomic_DNA"/>
</dbReference>
<dbReference type="InterPro" id="IPR035921">
    <property type="entry name" value="F/V-ATP_Csub_sf"/>
</dbReference>
<keyword evidence="4 8" id="KW-1133">Transmembrane helix</keyword>
<dbReference type="CDD" id="cd18120">
    <property type="entry name" value="ATP-synt_Vo_Ao_c"/>
    <property type="match status" value="1"/>
</dbReference>
<evidence type="ECO:0000256" key="7">
    <source>
        <dbReference type="ARBA" id="ARBA00032887"/>
    </source>
</evidence>
<keyword evidence="3 8" id="KW-0812">Transmembrane</keyword>
<dbReference type="GO" id="GO:0033177">
    <property type="term" value="C:proton-transporting two-sector ATPase complex, proton-transporting domain"/>
    <property type="evidence" value="ECO:0007669"/>
    <property type="project" value="InterPro"/>
</dbReference>
<proteinExistence type="inferred from homology"/>
<sequence length="148" mass="14767">MLKLIYPLLAVLVLIVLPLIAIYKRAKHGKSVKKPLYANLAGFFAVFAVCGIAFLSQGVAAANAAADAAATAAATGTDWTMAIGYLAAALAVGISGVGSAIAVSSTASAAIGAMVENEGTFGKSLVFVGLAEGIAIYGLLIAIVIVLL</sequence>
<dbReference type="GO" id="GO:0015078">
    <property type="term" value="F:proton transmembrane transporter activity"/>
    <property type="evidence" value="ECO:0007669"/>
    <property type="project" value="InterPro"/>
</dbReference>
<dbReference type="InterPro" id="IPR002379">
    <property type="entry name" value="ATPase_proteolipid_c-like_dom"/>
</dbReference>
<comment type="subcellular location">
    <subcellularLocation>
        <location evidence="1">Membrane</location>
        <topology evidence="1">Multi-pass membrane protein</topology>
    </subcellularLocation>
</comment>
<feature type="transmembrane region" description="Helical" evidence="8">
    <location>
        <begin position="6"/>
        <end position="24"/>
    </location>
</feature>
<evidence type="ECO:0000256" key="1">
    <source>
        <dbReference type="ARBA" id="ARBA00004141"/>
    </source>
</evidence>
<dbReference type="Gene3D" id="1.20.120.610">
    <property type="entry name" value="lithium bound rotor ring of v- atpase"/>
    <property type="match status" value="1"/>
</dbReference>
<feature type="transmembrane region" description="Helical" evidence="8">
    <location>
        <begin position="82"/>
        <end position="103"/>
    </location>
</feature>
<dbReference type="Pfam" id="PF00137">
    <property type="entry name" value="ATP-synt_C"/>
    <property type="match status" value="1"/>
</dbReference>
<evidence type="ECO:0000256" key="5">
    <source>
        <dbReference type="ARBA" id="ARBA00023136"/>
    </source>
</evidence>
<evidence type="ECO:0000256" key="6">
    <source>
        <dbReference type="ARBA" id="ARBA00032200"/>
    </source>
</evidence>
<evidence type="ECO:0000313" key="10">
    <source>
        <dbReference type="EMBL" id="HIQ79389.1"/>
    </source>
</evidence>
<gene>
    <name evidence="10" type="ORF">IAB77_09065</name>
</gene>
<feature type="transmembrane region" description="Helical" evidence="8">
    <location>
        <begin position="36"/>
        <end position="62"/>
    </location>
</feature>
<evidence type="ECO:0000256" key="4">
    <source>
        <dbReference type="ARBA" id="ARBA00022989"/>
    </source>
</evidence>
<keyword evidence="5 8" id="KW-0472">Membrane</keyword>
<feature type="domain" description="V-ATPase proteolipid subunit C-like" evidence="9">
    <location>
        <begin position="86"/>
        <end position="145"/>
    </location>
</feature>
<dbReference type="InterPro" id="IPR000454">
    <property type="entry name" value="ATP_synth_F0_csu"/>
</dbReference>
<evidence type="ECO:0000313" key="11">
    <source>
        <dbReference type="Proteomes" id="UP000824262"/>
    </source>
</evidence>
<dbReference type="PRINTS" id="PR00124">
    <property type="entry name" value="ATPASEC"/>
</dbReference>
<evidence type="ECO:0000256" key="2">
    <source>
        <dbReference type="ARBA" id="ARBA00006704"/>
    </source>
</evidence>
<evidence type="ECO:0000256" key="8">
    <source>
        <dbReference type="SAM" id="Phobius"/>
    </source>
</evidence>
<dbReference type="GO" id="GO:0015986">
    <property type="term" value="P:proton motive force-driven ATP synthesis"/>
    <property type="evidence" value="ECO:0007669"/>
    <property type="project" value="InterPro"/>
</dbReference>
<dbReference type="AlphaFoldDB" id="A0A9D0ZFN5"/>
<evidence type="ECO:0000259" key="9">
    <source>
        <dbReference type="Pfam" id="PF00137"/>
    </source>
</evidence>
<dbReference type="Proteomes" id="UP000824262">
    <property type="component" value="Unassembled WGS sequence"/>
</dbReference>
<organism evidence="10 11">
    <name type="scientific">Candidatus Scatomorpha intestinavium</name>
    <dbReference type="NCBI Taxonomy" id="2840922"/>
    <lineage>
        <taxon>Bacteria</taxon>
        <taxon>Bacillati</taxon>
        <taxon>Bacillota</taxon>
        <taxon>Clostridia</taxon>
        <taxon>Eubacteriales</taxon>
        <taxon>Candidatus Scatomorpha</taxon>
    </lineage>
</organism>
<accession>A0A9D0ZFN5</accession>
<dbReference type="GO" id="GO:0045259">
    <property type="term" value="C:proton-transporting ATP synthase complex"/>
    <property type="evidence" value="ECO:0007669"/>
    <property type="project" value="InterPro"/>
</dbReference>
<comment type="similarity">
    <text evidence="2">Belongs to the ATPase C chain family.</text>
</comment>
<protein>
    <recommendedName>
        <fullName evidence="6">ATP synthase F(0) sector subunit c</fullName>
    </recommendedName>
    <alternativeName>
        <fullName evidence="7">F-type ATPase subunit c</fullName>
    </alternativeName>
</protein>
<reference evidence="10" key="2">
    <citation type="journal article" date="2021" name="PeerJ">
        <title>Extensive microbial diversity within the chicken gut microbiome revealed by metagenomics and culture.</title>
        <authorList>
            <person name="Gilroy R."/>
            <person name="Ravi A."/>
            <person name="Getino M."/>
            <person name="Pursley I."/>
            <person name="Horton D.L."/>
            <person name="Alikhan N.F."/>
            <person name="Baker D."/>
            <person name="Gharbi K."/>
            <person name="Hall N."/>
            <person name="Watson M."/>
            <person name="Adriaenssens E.M."/>
            <person name="Foster-Nyarko E."/>
            <person name="Jarju S."/>
            <person name="Secka A."/>
            <person name="Antonio M."/>
            <person name="Oren A."/>
            <person name="Chaudhuri R.R."/>
            <person name="La Ragione R."/>
            <person name="Hildebrand F."/>
            <person name="Pallen M.J."/>
        </authorList>
    </citation>
    <scope>NUCLEOTIDE SEQUENCE</scope>
    <source>
        <strain evidence="10">ChiBcolR7-354</strain>
    </source>
</reference>